<accession>A0A158HCW8</accession>
<reference evidence="1" key="1">
    <citation type="submission" date="2016-01" db="EMBL/GenBank/DDBJ databases">
        <authorList>
            <person name="Peeters C."/>
        </authorList>
    </citation>
    <scope>NUCLEOTIDE SEQUENCE [LARGE SCALE GENOMIC DNA]</scope>
    <source>
        <strain evidence="1">LMG 29317</strain>
    </source>
</reference>
<evidence type="ECO:0000313" key="2">
    <source>
        <dbReference type="Proteomes" id="UP000055019"/>
    </source>
</evidence>
<evidence type="ECO:0000313" key="1">
    <source>
        <dbReference type="EMBL" id="SAL42215.1"/>
    </source>
</evidence>
<comment type="caution">
    <text evidence="1">The sequence shown here is derived from an EMBL/GenBank/DDBJ whole genome shotgun (WGS) entry which is preliminary data.</text>
</comment>
<dbReference type="RefSeq" id="WP_061146334.1">
    <property type="nucleotide sequence ID" value="NZ_FCOM02000005.1"/>
</dbReference>
<dbReference type="AlphaFoldDB" id="A0A158HCW8"/>
<sequence length="91" mass="10035">MGTTRTLDNCESADGKTSWRLYEELFESGTVYLELTGVGVELETTGQARTHLVARLPLDLARRLATANVTPAQWDEIAKDRNFGVRGAHGE</sequence>
<dbReference type="Proteomes" id="UP000055019">
    <property type="component" value="Unassembled WGS sequence"/>
</dbReference>
<keyword evidence="2" id="KW-1185">Reference proteome</keyword>
<proteinExistence type="predicted"/>
<organism evidence="1 2">
    <name type="scientific">Caballeronia arvi</name>
    <dbReference type="NCBI Taxonomy" id="1777135"/>
    <lineage>
        <taxon>Bacteria</taxon>
        <taxon>Pseudomonadati</taxon>
        <taxon>Pseudomonadota</taxon>
        <taxon>Betaproteobacteria</taxon>
        <taxon>Burkholderiales</taxon>
        <taxon>Burkholderiaceae</taxon>
        <taxon>Caballeronia</taxon>
    </lineage>
</organism>
<dbReference type="OrthoDB" id="9103332at2"/>
<name>A0A158HCW8_9BURK</name>
<dbReference type="EMBL" id="FCOM02000005">
    <property type="protein sequence ID" value="SAL42215.1"/>
    <property type="molecule type" value="Genomic_DNA"/>
</dbReference>
<protein>
    <submittedName>
        <fullName evidence="1">Uncharacterized protein</fullName>
    </submittedName>
</protein>
<gene>
    <name evidence="1" type="ORF">AWB74_01713</name>
</gene>